<dbReference type="HOGENOM" id="CLU_790450_0_0_1"/>
<keyword evidence="2" id="KW-1133">Transmembrane helix</keyword>
<dbReference type="eggNOG" id="ENOG502RT6P">
    <property type="taxonomic scope" value="Eukaryota"/>
</dbReference>
<dbReference type="PANTHER" id="PTHR36157:SF2">
    <property type="entry name" value="DOMAIN OF UNKNOWN FUNCTION DX DOMAIN-CONTAINING PROTEIN"/>
    <property type="match status" value="1"/>
</dbReference>
<dbReference type="OMA" id="CVISENT"/>
<protein>
    <recommendedName>
        <fullName evidence="4">Domain of unknown function DX domain-containing protein</fullName>
    </recommendedName>
</protein>
<keyword evidence="2" id="KW-0472">Membrane</keyword>
<dbReference type="Proteomes" id="UP000008068">
    <property type="component" value="Unassembled WGS sequence"/>
</dbReference>
<evidence type="ECO:0000256" key="3">
    <source>
        <dbReference type="SAM" id="SignalP"/>
    </source>
</evidence>
<feature type="chain" id="PRO_5003403760" description="Domain of unknown function DX domain-containing protein" evidence="3">
    <location>
        <begin position="22"/>
        <end position="351"/>
    </location>
</feature>
<dbReference type="PANTHER" id="PTHR36157">
    <property type="entry name" value="PROTEIN CBG12671-RELATED"/>
    <property type="match status" value="1"/>
</dbReference>
<proteinExistence type="predicted"/>
<feature type="region of interest" description="Disordered" evidence="1">
    <location>
        <begin position="25"/>
        <end position="49"/>
    </location>
</feature>
<sequence>MQHFSASLLVFFIVCCYGVRSNSLTTTDSTSDPSDDVSGVPTSDSTSTVSVDFEQTKTTTVHESNDLRTSAILSSTMKIAASSHVTCVISENTDDSGCCYKRTAGMCSEGIAALPIKKCETLDDCNLQKERTAHRWCDPVTKTCCRLDEEQELLCPDNVTPLKDEPHCLGYKKEDIWSGKCPTNMNGTCKYGHCCPRNNSNSSQPAYSHKTNRRCTNNTVIPKNQVYGYCDPESGKVFIMGQLNDKNQSNVALPFYCRSNRDCGKSFSMNKVCVRMDANYLRCYHNPQIQLPSPQKRSLFLLSSLSYTALGTSLLALLFALLYKYYRIDYSQSAERSTSSELSQPLMTSQE</sequence>
<name>G0MS20_CAEBE</name>
<gene>
    <name evidence="5" type="ORF">CAEBREN_06156</name>
</gene>
<evidence type="ECO:0000256" key="2">
    <source>
        <dbReference type="SAM" id="Phobius"/>
    </source>
</evidence>
<feature type="domain" description="Domain of unknown function DX" evidence="4">
    <location>
        <begin position="210"/>
        <end position="287"/>
    </location>
</feature>
<evidence type="ECO:0000259" key="4">
    <source>
        <dbReference type="Pfam" id="PF01666"/>
    </source>
</evidence>
<keyword evidence="6" id="KW-1185">Reference proteome</keyword>
<dbReference type="OrthoDB" id="5871796at2759"/>
<dbReference type="InterPro" id="IPR002593">
    <property type="entry name" value="DX"/>
</dbReference>
<dbReference type="FunCoup" id="G0MS20">
    <property type="interactions" value="87"/>
</dbReference>
<accession>G0MS20</accession>
<dbReference type="Pfam" id="PF01666">
    <property type="entry name" value="DX"/>
    <property type="match status" value="1"/>
</dbReference>
<reference evidence="6" key="1">
    <citation type="submission" date="2011-07" db="EMBL/GenBank/DDBJ databases">
        <authorList>
            <consortium name="Caenorhabditis brenneri Sequencing and Analysis Consortium"/>
            <person name="Wilson R.K."/>
        </authorList>
    </citation>
    <scope>NUCLEOTIDE SEQUENCE [LARGE SCALE GENOMIC DNA]</scope>
    <source>
        <strain evidence="6">PB2801</strain>
    </source>
</reference>
<keyword evidence="2" id="KW-0812">Transmembrane</keyword>
<feature type="transmembrane region" description="Helical" evidence="2">
    <location>
        <begin position="299"/>
        <end position="323"/>
    </location>
</feature>
<keyword evidence="3" id="KW-0732">Signal</keyword>
<evidence type="ECO:0000313" key="6">
    <source>
        <dbReference type="Proteomes" id="UP000008068"/>
    </source>
</evidence>
<dbReference type="AlphaFoldDB" id="G0MS20"/>
<feature type="signal peptide" evidence="3">
    <location>
        <begin position="1"/>
        <end position="21"/>
    </location>
</feature>
<evidence type="ECO:0000313" key="5">
    <source>
        <dbReference type="EMBL" id="EGT42508.1"/>
    </source>
</evidence>
<evidence type="ECO:0000256" key="1">
    <source>
        <dbReference type="SAM" id="MobiDB-lite"/>
    </source>
</evidence>
<dbReference type="InParanoid" id="G0MS20"/>
<dbReference type="EMBL" id="GL379809">
    <property type="protein sequence ID" value="EGT42508.1"/>
    <property type="molecule type" value="Genomic_DNA"/>
</dbReference>
<organism evidence="6">
    <name type="scientific">Caenorhabditis brenneri</name>
    <name type="common">Nematode worm</name>
    <dbReference type="NCBI Taxonomy" id="135651"/>
    <lineage>
        <taxon>Eukaryota</taxon>
        <taxon>Metazoa</taxon>
        <taxon>Ecdysozoa</taxon>
        <taxon>Nematoda</taxon>
        <taxon>Chromadorea</taxon>
        <taxon>Rhabditida</taxon>
        <taxon>Rhabditina</taxon>
        <taxon>Rhabditomorpha</taxon>
        <taxon>Rhabditoidea</taxon>
        <taxon>Rhabditidae</taxon>
        <taxon>Peloderinae</taxon>
        <taxon>Caenorhabditis</taxon>
    </lineage>
</organism>